<dbReference type="EMBL" id="CP002582">
    <property type="protein sequence ID" value="ADZ85508.1"/>
    <property type="molecule type" value="Genomic_DNA"/>
</dbReference>
<dbReference type="Gene3D" id="2.40.128.20">
    <property type="match status" value="1"/>
</dbReference>
<dbReference type="InterPro" id="IPR015231">
    <property type="entry name" value="DUF1934"/>
</dbReference>
<dbReference type="HOGENOM" id="CLU_120388_0_0_9"/>
<dbReference type="eggNOG" id="COG4506">
    <property type="taxonomic scope" value="Bacteria"/>
</dbReference>
<proteinExistence type="predicted"/>
<dbReference type="RefSeq" id="WP_013658782.1">
    <property type="nucleotide sequence ID" value="NC_015275.1"/>
</dbReference>
<organism evidence="1 2">
    <name type="scientific">Cellulosilyticum lentocellum (strain ATCC 49066 / DSM 5427 / NCIMB 11756 / RHM5)</name>
    <name type="common">Clostridium lentocellum</name>
    <dbReference type="NCBI Taxonomy" id="642492"/>
    <lineage>
        <taxon>Bacteria</taxon>
        <taxon>Bacillati</taxon>
        <taxon>Bacillota</taxon>
        <taxon>Clostridia</taxon>
        <taxon>Lachnospirales</taxon>
        <taxon>Cellulosilyticaceae</taxon>
        <taxon>Cellulosilyticum</taxon>
    </lineage>
</organism>
<keyword evidence="2" id="KW-1185">Reference proteome</keyword>
<accession>F2JIN8</accession>
<sequence>MKETQITVYDKQMYPTHSDEAENKFLGNLTFKNESIYITYKDQEQGITTVIKTKDNMVSVKRIGAMKGNLEFDSNKPHKTLYSTPYGDMEIEIVTNKCDIYFLTKGVKIYIEYKIMMQGEKVSDNIYLIVAN</sequence>
<dbReference type="SUPFAM" id="SSF50814">
    <property type="entry name" value="Lipocalins"/>
    <property type="match status" value="1"/>
</dbReference>
<gene>
    <name evidence="1" type="ordered locus">Clole_3828</name>
</gene>
<protein>
    <recommendedName>
        <fullName evidence="3">Calycin-like domain-containing protein</fullName>
    </recommendedName>
</protein>
<dbReference type="InterPro" id="IPR012674">
    <property type="entry name" value="Calycin"/>
</dbReference>
<dbReference type="Pfam" id="PF09148">
    <property type="entry name" value="DUF1934"/>
    <property type="match status" value="1"/>
</dbReference>
<dbReference type="KEGG" id="cle:Clole_3828"/>
<dbReference type="STRING" id="642492.Clole_3828"/>
<dbReference type="AlphaFoldDB" id="F2JIN8"/>
<dbReference type="Proteomes" id="UP000008467">
    <property type="component" value="Chromosome"/>
</dbReference>
<evidence type="ECO:0000313" key="2">
    <source>
        <dbReference type="Proteomes" id="UP000008467"/>
    </source>
</evidence>
<reference evidence="1 2" key="1">
    <citation type="journal article" date="2011" name="J. Bacteriol.">
        <title>Complete genome sequence of the cellulose-degrading bacterium Cellulosilyticum lentocellum.</title>
        <authorList>
            <consortium name="US DOE Joint Genome Institute"/>
            <person name="Miller D.A."/>
            <person name="Suen G."/>
            <person name="Bruce D."/>
            <person name="Copeland A."/>
            <person name="Cheng J.F."/>
            <person name="Detter C."/>
            <person name="Goodwin L.A."/>
            <person name="Han C.S."/>
            <person name="Hauser L.J."/>
            <person name="Land M.L."/>
            <person name="Lapidus A."/>
            <person name="Lucas S."/>
            <person name="Meincke L."/>
            <person name="Pitluck S."/>
            <person name="Tapia R."/>
            <person name="Teshima H."/>
            <person name="Woyke T."/>
            <person name="Fox B.G."/>
            <person name="Angert E.R."/>
            <person name="Currie C.R."/>
        </authorList>
    </citation>
    <scope>NUCLEOTIDE SEQUENCE [LARGE SCALE GENOMIC DNA]</scope>
    <source>
        <strain evidence="2">ATCC 49066 / DSM 5427 / NCIMB 11756 / RHM5</strain>
    </source>
</reference>
<evidence type="ECO:0008006" key="3">
    <source>
        <dbReference type="Google" id="ProtNLM"/>
    </source>
</evidence>
<name>F2JIN8_CELLD</name>
<evidence type="ECO:0000313" key="1">
    <source>
        <dbReference type="EMBL" id="ADZ85508.1"/>
    </source>
</evidence>